<keyword evidence="8" id="KW-1185">Reference proteome</keyword>
<dbReference type="Gene3D" id="3.30.70.580">
    <property type="entry name" value="Pseudouridine synthase I, catalytic domain, N-terminal subdomain"/>
    <property type="match status" value="1"/>
</dbReference>
<dbReference type="Pfam" id="PF01416">
    <property type="entry name" value="PseudoU_synth_1"/>
    <property type="match status" value="2"/>
</dbReference>
<evidence type="ECO:0000256" key="2">
    <source>
        <dbReference type="ARBA" id="ARBA00022694"/>
    </source>
</evidence>
<dbReference type="HAMAP" id="MF_00171">
    <property type="entry name" value="TruA"/>
    <property type="match status" value="1"/>
</dbReference>
<sequence>MSSLSRYKIVCEYIGQTYTGWQRLSISKTSTTTTTTTIDGSPVNDSTKKQEYKYKYNKYNKYNKYRDEEELDDEKKVGPRENGRSIQYAIEHGLSHIMRQRIQIVGSSRTDSGVNSLCQVAHCDLPNQRYDKKGTIEQEQLTPSIIKIALNQQLKRHNHDIRIVSVEKVDNEFHSRYNATSRTYLYKIMTGVRPTEVPLELKNKVWPIWETLDIDQMKETASFLQGLHDFDSLRSAKCQAKSPIRSISHIKIIDLPLPDIWRYNNDDSTPPKIQYIGLEIKGRSFLHNQVRIMSSCLAEIGRGHMTLDNLKEIMKGRDRTLAPATAPAYPLTLVKVSYGENIEIDDTQTIRLQQLLDERKEFELNNNNINNNNNNNNNDQKDNKKSTTNSPGLIDRLLTLLKK</sequence>
<dbReference type="Proteomes" id="UP000007797">
    <property type="component" value="Unassembled WGS sequence"/>
</dbReference>
<keyword evidence="2 4" id="KW-0819">tRNA processing</keyword>
<name>F4PK96_CACFS</name>
<protein>
    <recommendedName>
        <fullName evidence="4">tRNA pseudouridine synthase</fullName>
        <ecNumber evidence="4">5.4.99.12</ecNumber>
    </recommendedName>
</protein>
<dbReference type="SUPFAM" id="SSF55120">
    <property type="entry name" value="Pseudouridine synthase"/>
    <property type="match status" value="1"/>
</dbReference>
<evidence type="ECO:0000313" key="8">
    <source>
        <dbReference type="Proteomes" id="UP000007797"/>
    </source>
</evidence>
<dbReference type="InterPro" id="IPR020095">
    <property type="entry name" value="PsdUridine_synth_TruA_C"/>
</dbReference>
<feature type="region of interest" description="Disordered" evidence="5">
    <location>
        <begin position="365"/>
        <end position="393"/>
    </location>
</feature>
<dbReference type="CDD" id="cd02570">
    <property type="entry name" value="PseudoU_synth_EcTruA"/>
    <property type="match status" value="1"/>
</dbReference>
<dbReference type="GO" id="GO:0003723">
    <property type="term" value="F:RNA binding"/>
    <property type="evidence" value="ECO:0007669"/>
    <property type="project" value="InterPro"/>
</dbReference>
<dbReference type="OrthoDB" id="271910at2759"/>
<reference evidence="8" key="1">
    <citation type="journal article" date="2011" name="Genome Res.">
        <title>Phylogeny-wide analysis of social amoeba genomes highlights ancient origins for complex intercellular communication.</title>
        <authorList>
            <person name="Heidel A.J."/>
            <person name="Lawal H.M."/>
            <person name="Felder M."/>
            <person name="Schilde C."/>
            <person name="Helps N.R."/>
            <person name="Tunggal B."/>
            <person name="Rivero F."/>
            <person name="John U."/>
            <person name="Schleicher M."/>
            <person name="Eichinger L."/>
            <person name="Platzer M."/>
            <person name="Noegel A.A."/>
            <person name="Schaap P."/>
            <person name="Gloeckner G."/>
        </authorList>
    </citation>
    <scope>NUCLEOTIDE SEQUENCE [LARGE SCALE GENOMIC DNA]</scope>
    <source>
        <strain evidence="8">SH3</strain>
    </source>
</reference>
<dbReference type="EC" id="5.4.99.12" evidence="4"/>
<organism evidence="7 8">
    <name type="scientific">Cavenderia fasciculata</name>
    <name type="common">Slime mold</name>
    <name type="synonym">Dictyostelium fasciculatum</name>
    <dbReference type="NCBI Taxonomy" id="261658"/>
    <lineage>
        <taxon>Eukaryota</taxon>
        <taxon>Amoebozoa</taxon>
        <taxon>Evosea</taxon>
        <taxon>Eumycetozoa</taxon>
        <taxon>Dictyostelia</taxon>
        <taxon>Acytosteliales</taxon>
        <taxon>Cavenderiaceae</taxon>
        <taxon>Cavenderia</taxon>
    </lineage>
</organism>
<evidence type="ECO:0000313" key="7">
    <source>
        <dbReference type="EMBL" id="EGG24020.1"/>
    </source>
</evidence>
<comment type="similarity">
    <text evidence="1 4">Belongs to the tRNA pseudouridine synthase TruA family.</text>
</comment>
<dbReference type="InterPro" id="IPR020094">
    <property type="entry name" value="TruA/RsuA/RluB/E/F_N"/>
</dbReference>
<gene>
    <name evidence="7" type="ORF">DFA_06158</name>
</gene>
<dbReference type="STRING" id="1054147.F4PK96"/>
<dbReference type="Gene3D" id="3.30.70.660">
    <property type="entry name" value="Pseudouridine synthase I, catalytic domain, C-terminal subdomain"/>
    <property type="match status" value="1"/>
</dbReference>
<proteinExistence type="inferred from homology"/>
<comment type="catalytic activity">
    <reaction evidence="4">
        <text>uridine(38/39/40) in tRNA = pseudouridine(38/39/40) in tRNA</text>
        <dbReference type="Rhea" id="RHEA:22376"/>
        <dbReference type="Rhea" id="RHEA-COMP:10085"/>
        <dbReference type="Rhea" id="RHEA-COMP:10087"/>
        <dbReference type="ChEBI" id="CHEBI:65314"/>
        <dbReference type="ChEBI" id="CHEBI:65315"/>
        <dbReference type="EC" id="5.4.99.12"/>
    </reaction>
</comment>
<dbReference type="InterPro" id="IPR020097">
    <property type="entry name" value="PsdUridine_synth_TruA_a/b_dom"/>
</dbReference>
<dbReference type="RefSeq" id="XP_004361871.1">
    <property type="nucleotide sequence ID" value="XM_004361814.1"/>
</dbReference>
<evidence type="ECO:0000256" key="4">
    <source>
        <dbReference type="RuleBase" id="RU003792"/>
    </source>
</evidence>
<dbReference type="GO" id="GO:0160147">
    <property type="term" value="F:tRNA pseudouridine(38-40) synthase activity"/>
    <property type="evidence" value="ECO:0007669"/>
    <property type="project" value="UniProtKB-EC"/>
</dbReference>
<feature type="domain" description="Pseudouridine synthase I TruA alpha/beta" evidence="6">
    <location>
        <begin position="12"/>
        <end position="178"/>
    </location>
</feature>
<evidence type="ECO:0000256" key="5">
    <source>
        <dbReference type="SAM" id="MobiDB-lite"/>
    </source>
</evidence>
<feature type="compositionally biased region" description="Low complexity" evidence="5">
    <location>
        <begin position="365"/>
        <end position="378"/>
    </location>
</feature>
<dbReference type="InterPro" id="IPR001406">
    <property type="entry name" value="PsdUridine_synth_TruA"/>
</dbReference>
<keyword evidence="3 4" id="KW-0413">Isomerase</keyword>
<evidence type="ECO:0000256" key="3">
    <source>
        <dbReference type="ARBA" id="ARBA00023235"/>
    </source>
</evidence>
<dbReference type="KEGG" id="dfa:DFA_06158"/>
<evidence type="ECO:0000256" key="1">
    <source>
        <dbReference type="ARBA" id="ARBA00009375"/>
    </source>
</evidence>
<dbReference type="GeneID" id="14876474"/>
<evidence type="ECO:0000259" key="6">
    <source>
        <dbReference type="Pfam" id="PF01416"/>
    </source>
</evidence>
<dbReference type="GO" id="GO:0031119">
    <property type="term" value="P:tRNA pseudouridine synthesis"/>
    <property type="evidence" value="ECO:0007669"/>
    <property type="project" value="TreeGrafter"/>
</dbReference>
<dbReference type="PANTHER" id="PTHR11142">
    <property type="entry name" value="PSEUDOURIDYLATE SYNTHASE"/>
    <property type="match status" value="1"/>
</dbReference>
<dbReference type="AlphaFoldDB" id="F4PK96"/>
<dbReference type="PANTHER" id="PTHR11142:SF0">
    <property type="entry name" value="TRNA PSEUDOURIDINE SYNTHASE-LIKE 1"/>
    <property type="match status" value="1"/>
</dbReference>
<dbReference type="EMBL" id="GL883007">
    <property type="protein sequence ID" value="EGG24020.1"/>
    <property type="molecule type" value="Genomic_DNA"/>
</dbReference>
<accession>F4PK96</accession>
<dbReference type="InterPro" id="IPR020103">
    <property type="entry name" value="PsdUridine_synth_cat_dom_sf"/>
</dbReference>
<feature type="domain" description="Pseudouridine synthase I TruA alpha/beta" evidence="6">
    <location>
        <begin position="224"/>
        <end position="338"/>
    </location>
</feature>